<dbReference type="Pfam" id="PF08235">
    <property type="entry name" value="LNS2"/>
    <property type="match status" value="1"/>
</dbReference>
<dbReference type="SMART" id="SM00775">
    <property type="entry name" value="LNS2"/>
    <property type="match status" value="1"/>
</dbReference>
<organism evidence="2 3">
    <name type="scientific">Iris pallida</name>
    <name type="common">Sweet iris</name>
    <dbReference type="NCBI Taxonomy" id="29817"/>
    <lineage>
        <taxon>Eukaryota</taxon>
        <taxon>Viridiplantae</taxon>
        <taxon>Streptophyta</taxon>
        <taxon>Embryophyta</taxon>
        <taxon>Tracheophyta</taxon>
        <taxon>Spermatophyta</taxon>
        <taxon>Magnoliopsida</taxon>
        <taxon>Liliopsida</taxon>
        <taxon>Asparagales</taxon>
        <taxon>Iridaceae</taxon>
        <taxon>Iridoideae</taxon>
        <taxon>Irideae</taxon>
        <taxon>Iris</taxon>
    </lineage>
</organism>
<evidence type="ECO:0000313" key="2">
    <source>
        <dbReference type="EMBL" id="KAJ6803601.1"/>
    </source>
</evidence>
<evidence type="ECO:0000259" key="1">
    <source>
        <dbReference type="SMART" id="SM00775"/>
    </source>
</evidence>
<proteinExistence type="predicted"/>
<dbReference type="AlphaFoldDB" id="A0AAX6EI25"/>
<feature type="domain" description="LNS2/PITP" evidence="1">
    <location>
        <begin position="1"/>
        <end position="87"/>
    </location>
</feature>
<dbReference type="GO" id="GO:0008195">
    <property type="term" value="F:phosphatidate phosphatase activity"/>
    <property type="evidence" value="ECO:0007669"/>
    <property type="project" value="TreeGrafter"/>
</dbReference>
<keyword evidence="3" id="KW-1185">Reference proteome</keyword>
<name>A0AAX6EI25_IRIPA</name>
<dbReference type="PANTHER" id="PTHR12181:SF59">
    <property type="entry name" value="PHOSPHATIDATE PHOSPHATASE PAH1"/>
    <property type="match status" value="1"/>
</dbReference>
<dbReference type="PANTHER" id="PTHR12181">
    <property type="entry name" value="LIPIN"/>
    <property type="match status" value="1"/>
</dbReference>
<evidence type="ECO:0000313" key="3">
    <source>
        <dbReference type="Proteomes" id="UP001140949"/>
    </source>
</evidence>
<reference evidence="2" key="1">
    <citation type="journal article" date="2023" name="GigaByte">
        <title>Genome assembly of the bearded iris, Iris pallida Lam.</title>
        <authorList>
            <person name="Bruccoleri R.E."/>
            <person name="Oakeley E.J."/>
            <person name="Faust A.M.E."/>
            <person name="Altorfer M."/>
            <person name="Dessus-Babus S."/>
            <person name="Burckhardt D."/>
            <person name="Oertli M."/>
            <person name="Naumann U."/>
            <person name="Petersen F."/>
            <person name="Wong J."/>
        </authorList>
    </citation>
    <scope>NUCLEOTIDE SEQUENCE</scope>
    <source>
        <strain evidence="2">GSM-AAB239-AS_SAM_17_03QT</strain>
    </source>
</reference>
<dbReference type="Proteomes" id="UP001140949">
    <property type="component" value="Unassembled WGS sequence"/>
</dbReference>
<accession>A0AAX6EI25</accession>
<gene>
    <name evidence="2" type="ORF">M6B38_189000</name>
</gene>
<dbReference type="EMBL" id="JANAVB010036419">
    <property type="protein sequence ID" value="KAJ6803601.1"/>
    <property type="molecule type" value="Genomic_DNA"/>
</dbReference>
<dbReference type="InterPro" id="IPR026058">
    <property type="entry name" value="LIPIN"/>
</dbReference>
<sequence>MPLVGKDWTQCGVAGLFSAIKENGYQLLFLSARAIAQSYLTRSFLLNLKQDGKALPSGPVVISPDGLFPSLYREGNKLNSKISLHSQQLA</sequence>
<comment type="caution">
    <text evidence="2">The sequence shown here is derived from an EMBL/GenBank/DDBJ whole genome shotgun (WGS) entry which is preliminary data.</text>
</comment>
<dbReference type="InterPro" id="IPR013209">
    <property type="entry name" value="LNS2"/>
</dbReference>
<reference evidence="2" key="2">
    <citation type="submission" date="2023-04" db="EMBL/GenBank/DDBJ databases">
        <authorList>
            <person name="Bruccoleri R.E."/>
            <person name="Oakeley E.J."/>
            <person name="Faust A.-M."/>
            <person name="Dessus-Babus S."/>
            <person name="Altorfer M."/>
            <person name="Burckhardt D."/>
            <person name="Oertli M."/>
            <person name="Naumann U."/>
            <person name="Petersen F."/>
            <person name="Wong J."/>
        </authorList>
    </citation>
    <scope>NUCLEOTIDE SEQUENCE</scope>
    <source>
        <strain evidence="2">GSM-AAB239-AS_SAM_17_03QT</strain>
        <tissue evidence="2">Leaf</tissue>
    </source>
</reference>
<protein>
    <submittedName>
        <fullName evidence="2">Phosphatidate phosphatase PAH1-like isoform X1</fullName>
    </submittedName>
</protein>
<dbReference type="InterPro" id="IPR031315">
    <property type="entry name" value="LNS2/PITP"/>
</dbReference>